<dbReference type="SUPFAM" id="SSF109998">
    <property type="entry name" value="Triger factor/SurA peptide-binding domain-like"/>
    <property type="match status" value="1"/>
</dbReference>
<evidence type="ECO:0000256" key="1">
    <source>
        <dbReference type="ARBA" id="ARBA00023110"/>
    </source>
</evidence>
<dbReference type="InterPro" id="IPR008881">
    <property type="entry name" value="Trigger_fac_ribosome-bd_bac"/>
</dbReference>
<evidence type="ECO:0000259" key="3">
    <source>
        <dbReference type="Pfam" id="PF05697"/>
    </source>
</evidence>
<name>A0A554JBV6_9BACT</name>
<keyword evidence="1" id="KW-0697">Rotamase</keyword>
<dbReference type="GO" id="GO:0003755">
    <property type="term" value="F:peptidyl-prolyl cis-trans isomerase activity"/>
    <property type="evidence" value="ECO:0007669"/>
    <property type="project" value="UniProtKB-KW"/>
</dbReference>
<proteinExistence type="predicted"/>
<comment type="caution">
    <text evidence="5">The sequence shown here is derived from an EMBL/GenBank/DDBJ whole genome shotgun (WGS) entry which is preliminary data.</text>
</comment>
<dbReference type="Pfam" id="PF05697">
    <property type="entry name" value="Trigger_N"/>
    <property type="match status" value="1"/>
</dbReference>
<dbReference type="EMBL" id="VMFD01000028">
    <property type="protein sequence ID" value="TSC65771.1"/>
    <property type="molecule type" value="Genomic_DNA"/>
</dbReference>
<dbReference type="Gene3D" id="1.10.3120.10">
    <property type="entry name" value="Trigger factor, C-terminal domain"/>
    <property type="match status" value="1"/>
</dbReference>
<sequence>MIKIEKLPQSRIRFELTVDQALLAEQYELALAEVKAGVEIKGFRQGQAPRSLVIAKVGNGTVINSMLERVLPIAYEQALRGEEFKTLFPVESPQIEITALEGLSEDSLIPTGLKAKVEVDCMPEIKLPAYRQFKLKLPPTEPVTSQDLDKVTGELAQIYGPEWYSKLQFADQAAAEAALQQNLEQDKAIQQENASYDLILKTLIEKTKVDVPEAFIHNEIHRLEHQYTAQAKYLGLSLEELFEQQKLPAGDAHKALRPKAIEAAKVGLILGKIAENEGIFS</sequence>
<dbReference type="GO" id="GO:0006457">
    <property type="term" value="P:protein folding"/>
    <property type="evidence" value="ECO:0007669"/>
    <property type="project" value="InterPro"/>
</dbReference>
<dbReference type="Pfam" id="PF05698">
    <property type="entry name" value="Trigger_C"/>
    <property type="match status" value="1"/>
</dbReference>
<feature type="domain" description="Trigger factor ribosome-binding bacterial" evidence="3">
    <location>
        <begin position="2"/>
        <end position="151"/>
    </location>
</feature>
<evidence type="ECO:0000259" key="4">
    <source>
        <dbReference type="Pfam" id="PF05698"/>
    </source>
</evidence>
<dbReference type="InterPro" id="IPR037041">
    <property type="entry name" value="Trigger_fac_C_sf"/>
</dbReference>
<dbReference type="AlphaFoldDB" id="A0A554JBV6"/>
<dbReference type="InterPro" id="IPR027304">
    <property type="entry name" value="Trigger_fact/SurA_dom_sf"/>
</dbReference>
<dbReference type="InterPro" id="IPR036611">
    <property type="entry name" value="Trigger_fac_ribosome-bd_sf"/>
</dbReference>
<dbReference type="GO" id="GO:0015031">
    <property type="term" value="P:protein transport"/>
    <property type="evidence" value="ECO:0007669"/>
    <property type="project" value="InterPro"/>
</dbReference>
<evidence type="ECO:0000313" key="6">
    <source>
        <dbReference type="Proteomes" id="UP000316253"/>
    </source>
</evidence>
<feature type="domain" description="Trigger factor C-terminal" evidence="4">
    <location>
        <begin position="177"/>
        <end position="279"/>
    </location>
</feature>
<protein>
    <submittedName>
        <fullName evidence="5">Trigger factor</fullName>
    </submittedName>
</protein>
<reference evidence="5 6" key="1">
    <citation type="submission" date="2017-08" db="EMBL/GenBank/DDBJ databases">
        <title>Mechanisms for carbon and nitrogen cycling indicate functional differentiation within the Candidate Phyla Radiation.</title>
        <authorList>
            <person name="Danczak R.E."/>
            <person name="Johnston M.D."/>
            <person name="Kenah C."/>
            <person name="Slattery M."/>
            <person name="Wrighton K.C."/>
            <person name="Wilkins M.J."/>
        </authorList>
    </citation>
    <scope>NUCLEOTIDE SEQUENCE [LARGE SCALE GENOMIC DNA]</scope>
    <source>
        <strain evidence="5">Gr01-1014_85</strain>
    </source>
</reference>
<organism evidence="5 6">
    <name type="scientific">Candidatus Berkelbacteria bacterium Gr01-1014_85</name>
    <dbReference type="NCBI Taxonomy" id="2017150"/>
    <lineage>
        <taxon>Bacteria</taxon>
        <taxon>Candidatus Berkelbacteria</taxon>
    </lineage>
</organism>
<gene>
    <name evidence="5" type="ORF">CEO22_355</name>
</gene>
<keyword evidence="2" id="KW-0413">Isomerase</keyword>
<accession>A0A554JBV6</accession>
<evidence type="ECO:0000256" key="2">
    <source>
        <dbReference type="ARBA" id="ARBA00023235"/>
    </source>
</evidence>
<evidence type="ECO:0000313" key="5">
    <source>
        <dbReference type="EMBL" id="TSC65771.1"/>
    </source>
</evidence>
<dbReference type="SUPFAM" id="SSF102735">
    <property type="entry name" value="Trigger factor ribosome-binding domain"/>
    <property type="match status" value="1"/>
</dbReference>
<dbReference type="Proteomes" id="UP000316253">
    <property type="component" value="Unassembled WGS sequence"/>
</dbReference>
<dbReference type="InterPro" id="IPR008880">
    <property type="entry name" value="Trigger_fac_C"/>
</dbReference>
<dbReference type="Gene3D" id="3.30.70.1050">
    <property type="entry name" value="Trigger factor ribosome-binding domain"/>
    <property type="match status" value="1"/>
</dbReference>